<accession>A0A6G1K2U3</accession>
<proteinExistence type="predicted"/>
<dbReference type="AlphaFoldDB" id="A0A6G1K2U3"/>
<reference evidence="2" key="1">
    <citation type="journal article" date="2020" name="Stud. Mycol.">
        <title>101 Dothideomycetes genomes: a test case for predicting lifestyles and emergence of pathogens.</title>
        <authorList>
            <person name="Haridas S."/>
            <person name="Albert R."/>
            <person name="Binder M."/>
            <person name="Bloem J."/>
            <person name="Labutti K."/>
            <person name="Salamov A."/>
            <person name="Andreopoulos B."/>
            <person name="Baker S."/>
            <person name="Barry K."/>
            <person name="Bills G."/>
            <person name="Bluhm B."/>
            <person name="Cannon C."/>
            <person name="Castanera R."/>
            <person name="Culley D."/>
            <person name="Daum C."/>
            <person name="Ezra D."/>
            <person name="Gonzalez J."/>
            <person name="Henrissat B."/>
            <person name="Kuo A."/>
            <person name="Liang C."/>
            <person name="Lipzen A."/>
            <person name="Lutzoni F."/>
            <person name="Magnuson J."/>
            <person name="Mondo S."/>
            <person name="Nolan M."/>
            <person name="Ohm R."/>
            <person name="Pangilinan J."/>
            <person name="Park H.-J."/>
            <person name="Ramirez L."/>
            <person name="Alfaro M."/>
            <person name="Sun H."/>
            <person name="Tritt A."/>
            <person name="Yoshinaga Y."/>
            <person name="Zwiers L.-H."/>
            <person name="Turgeon B."/>
            <person name="Goodwin S."/>
            <person name="Spatafora J."/>
            <person name="Crous P."/>
            <person name="Grigoriev I."/>
        </authorList>
    </citation>
    <scope>NUCLEOTIDE SEQUENCE</scope>
    <source>
        <strain evidence="2">CBS 279.74</strain>
    </source>
</reference>
<sequence length="151" mass="16798">MEVMFAGWRWISSTSYTYGLRSSQKRIRKRKQEGLNEGKAAGAQHSRDAFSDARQTSPTKRRVLELPARFLPSVCVHTVRIRIAFRTQPIYLIPVNTRKVIHANVVDKCGAGRQGMGAGLLVVFGSAKRTRGLGEVSRREGIISARGLCDN</sequence>
<dbReference type="Proteomes" id="UP000799428">
    <property type="component" value="Unassembled WGS sequence"/>
</dbReference>
<protein>
    <submittedName>
        <fullName evidence="2">Uncharacterized protein</fullName>
    </submittedName>
</protein>
<feature type="region of interest" description="Disordered" evidence="1">
    <location>
        <begin position="29"/>
        <end position="56"/>
    </location>
</feature>
<gene>
    <name evidence="2" type="ORF">K504DRAFT_447616</name>
</gene>
<organism evidence="2 3">
    <name type="scientific">Pleomassaria siparia CBS 279.74</name>
    <dbReference type="NCBI Taxonomy" id="1314801"/>
    <lineage>
        <taxon>Eukaryota</taxon>
        <taxon>Fungi</taxon>
        <taxon>Dikarya</taxon>
        <taxon>Ascomycota</taxon>
        <taxon>Pezizomycotina</taxon>
        <taxon>Dothideomycetes</taxon>
        <taxon>Pleosporomycetidae</taxon>
        <taxon>Pleosporales</taxon>
        <taxon>Pleomassariaceae</taxon>
        <taxon>Pleomassaria</taxon>
    </lineage>
</organism>
<evidence type="ECO:0000256" key="1">
    <source>
        <dbReference type="SAM" id="MobiDB-lite"/>
    </source>
</evidence>
<evidence type="ECO:0000313" key="2">
    <source>
        <dbReference type="EMBL" id="KAF2706707.1"/>
    </source>
</evidence>
<dbReference type="EMBL" id="MU005775">
    <property type="protein sequence ID" value="KAF2706707.1"/>
    <property type="molecule type" value="Genomic_DNA"/>
</dbReference>
<name>A0A6G1K2U3_9PLEO</name>
<evidence type="ECO:0000313" key="3">
    <source>
        <dbReference type="Proteomes" id="UP000799428"/>
    </source>
</evidence>
<keyword evidence="3" id="KW-1185">Reference proteome</keyword>